<feature type="signal peptide" evidence="1">
    <location>
        <begin position="1"/>
        <end position="20"/>
    </location>
</feature>
<dbReference type="Proteomes" id="UP000243723">
    <property type="component" value="Unassembled WGS sequence"/>
</dbReference>
<feature type="chain" id="PRO_5015154846" evidence="1">
    <location>
        <begin position="21"/>
        <end position="530"/>
    </location>
</feature>
<dbReference type="InterPro" id="IPR050309">
    <property type="entry name" value="Type-B_Carboxylest/Lipase"/>
</dbReference>
<sequence length="530" mass="58272">MVRLLSTLLTVATALSTVVGAATSSNSSVSTGSTSTKSAVPNIPIVTTRKSFTTRIKLDYSTIVPVYGDASIGYYKFQNIRYAAAPTGPLRFAAPTWPSKETSINNGSLADPNVDCRGAEDCLYCDVWAPAKAFTSSKKYPVLQWYWGGGYAFGGKTVNTPQGLFNLTKDFVFVSCNHRLGFFGLANGPTFTHNGGSTNAAVRDAEHAFKWTRKYISAFGGDPNQVTAAGFSSGGSQVLWQLTRYGGRAKQLFQRAYIMSPGLNPGAGHHQAEAYWQNVSATVGCDGSDLTCMRKVPWANLTSASNSVIAQWGYVLQPRNDGDFLPEYYESAFYQKQFNWTGPLVISHTQHESNGSPWGGVNVDADVARFTRSYFPGITDDALQEVLDLYPATDYTSPGLRFADIYQSFHHTSHDLAVTHALSNKTWNAYIQIPPAGHGADQPYYWYNGDPSIDSKVALRMQKYLMSFVLTGNPNKLWPKDKIRWPIYSSQKGGMQLVVNTTLGNETFQVVPGDDLDNAKTAFWNKALWY</sequence>
<evidence type="ECO:0000313" key="3">
    <source>
        <dbReference type="EMBL" id="PSK51981.1"/>
    </source>
</evidence>
<feature type="domain" description="Carboxylesterase type B" evidence="2">
    <location>
        <begin position="73"/>
        <end position="494"/>
    </location>
</feature>
<evidence type="ECO:0000259" key="2">
    <source>
        <dbReference type="Pfam" id="PF00135"/>
    </source>
</evidence>
<name>A0A2P7ZUU2_9PEZI</name>
<dbReference type="AlphaFoldDB" id="A0A2P7ZUU2"/>
<dbReference type="OrthoDB" id="408631at2759"/>
<accession>A0A2P7ZUU2</accession>
<gene>
    <name evidence="3" type="ORF">B9Z65_3248</name>
</gene>
<dbReference type="EMBL" id="NHZQ01000121">
    <property type="protein sequence ID" value="PSK51981.1"/>
    <property type="molecule type" value="Genomic_DNA"/>
</dbReference>
<dbReference type="InterPro" id="IPR029058">
    <property type="entry name" value="AB_hydrolase_fold"/>
</dbReference>
<proteinExistence type="predicted"/>
<organism evidence="3 4">
    <name type="scientific">Elsinoe australis</name>
    <dbReference type="NCBI Taxonomy" id="40998"/>
    <lineage>
        <taxon>Eukaryota</taxon>
        <taxon>Fungi</taxon>
        <taxon>Dikarya</taxon>
        <taxon>Ascomycota</taxon>
        <taxon>Pezizomycotina</taxon>
        <taxon>Dothideomycetes</taxon>
        <taxon>Dothideomycetidae</taxon>
        <taxon>Myriangiales</taxon>
        <taxon>Elsinoaceae</taxon>
        <taxon>Elsinoe</taxon>
    </lineage>
</organism>
<dbReference type="InterPro" id="IPR002018">
    <property type="entry name" value="CarbesteraseB"/>
</dbReference>
<dbReference type="Pfam" id="PF00135">
    <property type="entry name" value="COesterase"/>
    <property type="match status" value="1"/>
</dbReference>
<evidence type="ECO:0000313" key="4">
    <source>
        <dbReference type="Proteomes" id="UP000243723"/>
    </source>
</evidence>
<comment type="caution">
    <text evidence="3">The sequence shown here is derived from an EMBL/GenBank/DDBJ whole genome shotgun (WGS) entry which is preliminary data.</text>
</comment>
<dbReference type="Gene3D" id="3.40.50.1820">
    <property type="entry name" value="alpha/beta hydrolase"/>
    <property type="match status" value="1"/>
</dbReference>
<protein>
    <submittedName>
        <fullName evidence="3">Secreted lipase</fullName>
    </submittedName>
</protein>
<keyword evidence="1" id="KW-0732">Signal</keyword>
<dbReference type="SUPFAM" id="SSF53474">
    <property type="entry name" value="alpha/beta-Hydrolases"/>
    <property type="match status" value="1"/>
</dbReference>
<dbReference type="PANTHER" id="PTHR11559">
    <property type="entry name" value="CARBOXYLESTERASE"/>
    <property type="match status" value="1"/>
</dbReference>
<dbReference type="STRING" id="40998.A0A2P7ZUU2"/>
<reference evidence="3 4" key="1">
    <citation type="submission" date="2017-05" db="EMBL/GenBank/DDBJ databases">
        <title>Draft genome sequence of Elsinoe australis.</title>
        <authorList>
            <person name="Cheng Q."/>
        </authorList>
    </citation>
    <scope>NUCLEOTIDE SEQUENCE [LARGE SCALE GENOMIC DNA]</scope>
    <source>
        <strain evidence="3 4">NL1</strain>
    </source>
</reference>
<evidence type="ECO:0000256" key="1">
    <source>
        <dbReference type="SAM" id="SignalP"/>
    </source>
</evidence>
<keyword evidence="4" id="KW-1185">Reference proteome</keyword>